<dbReference type="CDD" id="cd01392">
    <property type="entry name" value="HTH_LacI"/>
    <property type="match status" value="1"/>
</dbReference>
<sequence>MSAKRVTMKDIAREAGVSTATVSYVLNYSNKEKISHETRMRIFEAANKLKYVPNMNAKSLASKRSYMVGIIINIEAENKKSKLHNYYDLAREMQRKLNALGYDVLLLPSKEVMKDLEIGQKRSLDAIFIVDLDKGTFKKIANQFYVPAIFIDGYIEDDIFYKILTDFDEVMDKAEEYLGKDYYVVMDDYSNKTSLETIEKRVPREDIFINKYENNLREFLEKRKDKKGLVLGELLGMQLERYVDNKNLCVVVNSEKDIMLLPDTKRIIVSNREKAERAVEVMEKLLRLENKEENNHVIYIKSLKNK</sequence>
<dbReference type="InterPro" id="IPR000843">
    <property type="entry name" value="HTH_LacI"/>
</dbReference>
<dbReference type="GO" id="GO:0003700">
    <property type="term" value="F:DNA-binding transcription factor activity"/>
    <property type="evidence" value="ECO:0007669"/>
    <property type="project" value="TreeGrafter"/>
</dbReference>
<evidence type="ECO:0000256" key="1">
    <source>
        <dbReference type="ARBA" id="ARBA00023015"/>
    </source>
</evidence>
<evidence type="ECO:0000313" key="5">
    <source>
        <dbReference type="EMBL" id="ASW43919.1"/>
    </source>
</evidence>
<feature type="domain" description="HTH lacI-type" evidence="4">
    <location>
        <begin position="6"/>
        <end position="62"/>
    </location>
</feature>
<dbReference type="PANTHER" id="PTHR30146">
    <property type="entry name" value="LACI-RELATED TRANSCRIPTIONAL REPRESSOR"/>
    <property type="match status" value="1"/>
</dbReference>
<protein>
    <submittedName>
        <fullName evidence="5">Transcriptional regulator</fullName>
    </submittedName>
</protein>
<dbReference type="Proteomes" id="UP000264883">
    <property type="component" value="Chromosome"/>
</dbReference>
<accession>A0A343JEG1</accession>
<dbReference type="RefSeq" id="WP_119866053.1">
    <property type="nucleotide sequence ID" value="NZ_CP016786.1"/>
</dbReference>
<dbReference type="Gene3D" id="1.10.260.40">
    <property type="entry name" value="lambda repressor-like DNA-binding domains"/>
    <property type="match status" value="1"/>
</dbReference>
<keyword evidence="6" id="KW-1185">Reference proteome</keyword>
<keyword evidence="2" id="KW-0238">DNA-binding</keyword>
<evidence type="ECO:0000256" key="2">
    <source>
        <dbReference type="ARBA" id="ARBA00023125"/>
    </source>
</evidence>
<reference evidence="5 6" key="1">
    <citation type="submission" date="2016-08" db="EMBL/GenBank/DDBJ databases">
        <title>Complete Genome Sequence Of The Indigo Reducing Clostridium isatidis DSM15098.</title>
        <authorList>
            <person name="Little G.T."/>
            <person name="Minton N.P."/>
        </authorList>
    </citation>
    <scope>NUCLEOTIDE SEQUENCE [LARGE SCALE GENOMIC DNA]</scope>
    <source>
        <strain evidence="5 6">DSM 15098</strain>
    </source>
</reference>
<proteinExistence type="predicted"/>
<dbReference type="OrthoDB" id="9775106at2"/>
<dbReference type="PROSITE" id="PS00356">
    <property type="entry name" value="HTH_LACI_1"/>
    <property type="match status" value="1"/>
</dbReference>
<evidence type="ECO:0000259" key="4">
    <source>
        <dbReference type="PROSITE" id="PS50932"/>
    </source>
</evidence>
<dbReference type="AlphaFoldDB" id="A0A343JEG1"/>
<dbReference type="InterPro" id="IPR010982">
    <property type="entry name" value="Lambda_DNA-bd_dom_sf"/>
</dbReference>
<keyword evidence="3" id="KW-0804">Transcription</keyword>
<dbReference type="Pfam" id="PF00356">
    <property type="entry name" value="LacI"/>
    <property type="match status" value="1"/>
</dbReference>
<dbReference type="PANTHER" id="PTHR30146:SF109">
    <property type="entry name" value="HTH-TYPE TRANSCRIPTIONAL REGULATOR GALS"/>
    <property type="match status" value="1"/>
</dbReference>
<gene>
    <name evidence="5" type="ORF">BEN51_10615</name>
</gene>
<name>A0A343JEG1_9CLOT</name>
<keyword evidence="1" id="KW-0805">Transcription regulation</keyword>
<dbReference type="KEGG" id="cia:BEN51_10615"/>
<dbReference type="SUPFAM" id="SSF47413">
    <property type="entry name" value="lambda repressor-like DNA-binding domains"/>
    <property type="match status" value="1"/>
</dbReference>
<dbReference type="Gene3D" id="3.40.50.2300">
    <property type="match status" value="1"/>
</dbReference>
<dbReference type="PRINTS" id="PR00036">
    <property type="entry name" value="HTHLACI"/>
</dbReference>
<evidence type="ECO:0000256" key="3">
    <source>
        <dbReference type="ARBA" id="ARBA00023163"/>
    </source>
</evidence>
<dbReference type="SMART" id="SM00354">
    <property type="entry name" value="HTH_LACI"/>
    <property type="match status" value="1"/>
</dbReference>
<dbReference type="EMBL" id="CP016786">
    <property type="protein sequence ID" value="ASW43919.1"/>
    <property type="molecule type" value="Genomic_DNA"/>
</dbReference>
<dbReference type="PROSITE" id="PS50932">
    <property type="entry name" value="HTH_LACI_2"/>
    <property type="match status" value="1"/>
</dbReference>
<evidence type="ECO:0000313" key="6">
    <source>
        <dbReference type="Proteomes" id="UP000264883"/>
    </source>
</evidence>
<organism evidence="5 6">
    <name type="scientific">Clostridium isatidis</name>
    <dbReference type="NCBI Taxonomy" id="182773"/>
    <lineage>
        <taxon>Bacteria</taxon>
        <taxon>Bacillati</taxon>
        <taxon>Bacillota</taxon>
        <taxon>Clostridia</taxon>
        <taxon>Eubacteriales</taxon>
        <taxon>Clostridiaceae</taxon>
        <taxon>Clostridium</taxon>
    </lineage>
</organism>
<dbReference type="GO" id="GO:0000976">
    <property type="term" value="F:transcription cis-regulatory region binding"/>
    <property type="evidence" value="ECO:0007669"/>
    <property type="project" value="TreeGrafter"/>
</dbReference>